<name>A0AAD3DBT8_9STRA</name>
<accession>A0AAD3DBT8</accession>
<comment type="caution">
    <text evidence="1">The sequence shown here is derived from an EMBL/GenBank/DDBJ whole genome shotgun (WGS) entry which is preliminary data.</text>
</comment>
<gene>
    <name evidence="1" type="ORF">CTEN210_16220</name>
</gene>
<proteinExistence type="predicted"/>
<dbReference type="Proteomes" id="UP001054902">
    <property type="component" value="Unassembled WGS sequence"/>
</dbReference>
<evidence type="ECO:0000313" key="1">
    <source>
        <dbReference type="EMBL" id="GFH59744.1"/>
    </source>
</evidence>
<dbReference type="AlphaFoldDB" id="A0AAD3DBT8"/>
<reference evidence="1 2" key="1">
    <citation type="journal article" date="2021" name="Sci. Rep.">
        <title>The genome of the diatom Chaetoceros tenuissimus carries an ancient integrated fragment of an extant virus.</title>
        <authorList>
            <person name="Hongo Y."/>
            <person name="Kimura K."/>
            <person name="Takaki Y."/>
            <person name="Yoshida Y."/>
            <person name="Baba S."/>
            <person name="Kobayashi G."/>
            <person name="Nagasaki K."/>
            <person name="Hano T."/>
            <person name="Tomaru Y."/>
        </authorList>
    </citation>
    <scope>NUCLEOTIDE SEQUENCE [LARGE SCALE GENOMIC DNA]</scope>
    <source>
        <strain evidence="1 2">NIES-3715</strain>
    </source>
</reference>
<dbReference type="EMBL" id="BLLK01000069">
    <property type="protein sequence ID" value="GFH59744.1"/>
    <property type="molecule type" value="Genomic_DNA"/>
</dbReference>
<protein>
    <submittedName>
        <fullName evidence="1">Uncharacterized protein</fullName>
    </submittedName>
</protein>
<organism evidence="1 2">
    <name type="scientific">Chaetoceros tenuissimus</name>
    <dbReference type="NCBI Taxonomy" id="426638"/>
    <lineage>
        <taxon>Eukaryota</taxon>
        <taxon>Sar</taxon>
        <taxon>Stramenopiles</taxon>
        <taxon>Ochrophyta</taxon>
        <taxon>Bacillariophyta</taxon>
        <taxon>Coscinodiscophyceae</taxon>
        <taxon>Chaetocerotophycidae</taxon>
        <taxon>Chaetocerotales</taxon>
        <taxon>Chaetocerotaceae</taxon>
        <taxon>Chaetoceros</taxon>
    </lineage>
</organism>
<evidence type="ECO:0000313" key="2">
    <source>
        <dbReference type="Proteomes" id="UP001054902"/>
    </source>
</evidence>
<keyword evidence="2" id="KW-1185">Reference proteome</keyword>
<sequence length="650" mass="74973">MYCCFRRKNDTTSGLKHSGCETITEEGQSGLLQFQETFKELLDGYYNEEGEFIDMSQPRPASYNTTDEKGVQEENFRLGKDRERQYDDSSQVSSFQHSYVSLQTELRGITLTQLEAVRANIERRCLDEMWTREVRTKSKRPSNQYRYISPEEVNLYDIAKYIIKPFTQYTRKSFVETLPSTAGDQPPRWFVSHYWGESFQNTLKCLHTHNFDFRFNFEKNQSSDNHEEQGGGMSLDSPIWICAFANNQYDLENEITDDPSETGFAKAMSIADFRTISILDERGTVFTRLWCGYEINMALILPLNLSKSSKWAVYTALEHETFDGEQKVAVGIVQSGAPNEVAMETELREEHFPTDRIFDGLNVSIEDAKASRDEDKRHILNAIVGRKGQDLNKDPLIEHERYNELNRAVRGAFASTIPAIIGAYKADSVEKWNETLLAMKFGPAKVMRLNFNDYGVFGQDNANMNEYDAAEMIRHLPVGLNHIVIEHCPYGLEFYNAFFDWVETATELKDLRIYFSCVGTEKGGYEMGKRLANILKKESCQINSLRLHCSDLLGSRNADEWVEALSKNKSLRDTFDVYGMYNVRDQVNDETYNEETMDYKAPSTFGRIFYEDGTFPDATLTKEQEMKIRSLIKAKDCVFYNMSESVNYKK</sequence>